<evidence type="ECO:0000313" key="1">
    <source>
        <dbReference type="EMBL" id="KAK3787317.1"/>
    </source>
</evidence>
<reference evidence="1" key="1">
    <citation type="journal article" date="2023" name="G3 (Bethesda)">
        <title>A reference genome for the long-term kleptoplast-retaining sea slug Elysia crispata morphotype clarki.</title>
        <authorList>
            <person name="Eastman K.E."/>
            <person name="Pendleton A.L."/>
            <person name="Shaikh M.A."/>
            <person name="Suttiyut T."/>
            <person name="Ogas R."/>
            <person name="Tomko P."/>
            <person name="Gavelis G."/>
            <person name="Widhalm J.R."/>
            <person name="Wisecaver J.H."/>
        </authorList>
    </citation>
    <scope>NUCLEOTIDE SEQUENCE</scope>
    <source>
        <strain evidence="1">ECLA1</strain>
    </source>
</reference>
<name>A0AAE1AIE7_9GAST</name>
<comment type="caution">
    <text evidence="1">The sequence shown here is derived from an EMBL/GenBank/DDBJ whole genome shotgun (WGS) entry which is preliminary data.</text>
</comment>
<proteinExistence type="predicted"/>
<gene>
    <name evidence="1" type="ORF">RRG08_056037</name>
</gene>
<organism evidence="1 2">
    <name type="scientific">Elysia crispata</name>
    <name type="common">lettuce slug</name>
    <dbReference type="NCBI Taxonomy" id="231223"/>
    <lineage>
        <taxon>Eukaryota</taxon>
        <taxon>Metazoa</taxon>
        <taxon>Spiralia</taxon>
        <taxon>Lophotrochozoa</taxon>
        <taxon>Mollusca</taxon>
        <taxon>Gastropoda</taxon>
        <taxon>Heterobranchia</taxon>
        <taxon>Euthyneura</taxon>
        <taxon>Panpulmonata</taxon>
        <taxon>Sacoglossa</taxon>
        <taxon>Placobranchoidea</taxon>
        <taxon>Plakobranchidae</taxon>
        <taxon>Elysia</taxon>
    </lineage>
</organism>
<dbReference type="Proteomes" id="UP001283361">
    <property type="component" value="Unassembled WGS sequence"/>
</dbReference>
<protein>
    <submittedName>
        <fullName evidence="1">Uncharacterized protein</fullName>
    </submittedName>
</protein>
<dbReference type="AlphaFoldDB" id="A0AAE1AIE7"/>
<dbReference type="EMBL" id="JAWDGP010001872">
    <property type="protein sequence ID" value="KAK3787317.1"/>
    <property type="molecule type" value="Genomic_DNA"/>
</dbReference>
<keyword evidence="2" id="KW-1185">Reference proteome</keyword>
<accession>A0AAE1AIE7</accession>
<sequence length="126" mass="14140">MPNYISEKAAQGYLNIAIPAPTLYLSPPPSFLCIQYCFNSLGSATKVPVSCTYDFLACFYSLSAEVLLIHQSLVPSSITDLARPNKQSGEEMHNQPTRLEGDRGFFCYLEAWLPVTLVQKIKLKYR</sequence>
<evidence type="ECO:0000313" key="2">
    <source>
        <dbReference type="Proteomes" id="UP001283361"/>
    </source>
</evidence>